<dbReference type="Proteomes" id="UP000219331">
    <property type="component" value="Unassembled WGS sequence"/>
</dbReference>
<evidence type="ECO:0000256" key="7">
    <source>
        <dbReference type="RuleBase" id="RU363032"/>
    </source>
</evidence>
<evidence type="ECO:0000256" key="2">
    <source>
        <dbReference type="ARBA" id="ARBA00022448"/>
    </source>
</evidence>
<feature type="transmembrane region" description="Helical" evidence="7">
    <location>
        <begin position="246"/>
        <end position="272"/>
    </location>
</feature>
<feature type="transmembrane region" description="Helical" evidence="7">
    <location>
        <begin position="293"/>
        <end position="325"/>
    </location>
</feature>
<feature type="transmembrane region" description="Helical" evidence="7">
    <location>
        <begin position="104"/>
        <end position="125"/>
    </location>
</feature>
<feature type="transmembrane region" description="Helical" evidence="7">
    <location>
        <begin position="206"/>
        <end position="226"/>
    </location>
</feature>
<evidence type="ECO:0000256" key="6">
    <source>
        <dbReference type="ARBA" id="ARBA00023136"/>
    </source>
</evidence>
<dbReference type="STRING" id="538381.GCA_001696535_02289"/>
<dbReference type="AlphaFoldDB" id="A0A285T924"/>
<keyword evidence="3" id="KW-1003">Cell membrane</keyword>
<dbReference type="EMBL" id="OBML01000009">
    <property type="protein sequence ID" value="SOC17456.1"/>
    <property type="molecule type" value="Genomic_DNA"/>
</dbReference>
<accession>A0A285T924</accession>
<feature type="transmembrane region" description="Helical" evidence="7">
    <location>
        <begin position="145"/>
        <end position="169"/>
    </location>
</feature>
<feature type="transmembrane region" description="Helical" evidence="7">
    <location>
        <begin position="422"/>
        <end position="441"/>
    </location>
</feature>
<feature type="domain" description="ABC transmembrane type-1" evidence="8">
    <location>
        <begin position="354"/>
        <end position="542"/>
    </location>
</feature>
<comment type="similarity">
    <text evidence="7">Belongs to the binding-protein-dependent transport system permease family.</text>
</comment>
<dbReference type="Pfam" id="PF00528">
    <property type="entry name" value="BPD_transp_1"/>
    <property type="match status" value="1"/>
</dbReference>
<reference evidence="9 10" key="1">
    <citation type="submission" date="2017-08" db="EMBL/GenBank/DDBJ databases">
        <authorList>
            <person name="de Groot N.N."/>
        </authorList>
    </citation>
    <scope>NUCLEOTIDE SEQUENCE [LARGE SCALE GENOMIC DNA]</scope>
    <source>
        <strain evidence="9 10">USBA 352</strain>
    </source>
</reference>
<keyword evidence="2 7" id="KW-0813">Transport</keyword>
<evidence type="ECO:0000256" key="3">
    <source>
        <dbReference type="ARBA" id="ARBA00022475"/>
    </source>
</evidence>
<proteinExistence type="inferred from homology"/>
<keyword evidence="4 7" id="KW-0812">Transmembrane</keyword>
<dbReference type="PANTHER" id="PTHR30183:SF6">
    <property type="entry name" value="INNER MEMBRANE ABC TRANSPORTER PERMEASE PROTEIN YNJC"/>
    <property type="match status" value="1"/>
</dbReference>
<dbReference type="OrthoDB" id="7852521at2"/>
<name>A0A285T924_9HYPH</name>
<feature type="transmembrane region" description="Helical" evidence="7">
    <location>
        <begin position="345"/>
        <end position="373"/>
    </location>
</feature>
<evidence type="ECO:0000313" key="9">
    <source>
        <dbReference type="EMBL" id="SOC17456.1"/>
    </source>
</evidence>
<dbReference type="InterPro" id="IPR035906">
    <property type="entry name" value="MetI-like_sf"/>
</dbReference>
<dbReference type="CDD" id="cd06261">
    <property type="entry name" value="TM_PBP2"/>
    <property type="match status" value="1"/>
</dbReference>
<dbReference type="GO" id="GO:0055085">
    <property type="term" value="P:transmembrane transport"/>
    <property type="evidence" value="ECO:0007669"/>
    <property type="project" value="InterPro"/>
</dbReference>
<keyword evidence="5 7" id="KW-1133">Transmembrane helix</keyword>
<feature type="transmembrane region" description="Helical" evidence="7">
    <location>
        <begin position="478"/>
        <end position="495"/>
    </location>
</feature>
<evidence type="ECO:0000256" key="5">
    <source>
        <dbReference type="ARBA" id="ARBA00022989"/>
    </source>
</evidence>
<feature type="transmembrane region" description="Helical" evidence="7">
    <location>
        <begin position="393"/>
        <end position="416"/>
    </location>
</feature>
<feature type="transmembrane region" description="Helical" evidence="7">
    <location>
        <begin position="524"/>
        <end position="545"/>
    </location>
</feature>
<keyword evidence="6 7" id="KW-0472">Membrane</keyword>
<dbReference type="GO" id="GO:0005886">
    <property type="term" value="C:plasma membrane"/>
    <property type="evidence" value="ECO:0007669"/>
    <property type="project" value="UniProtKB-SubCell"/>
</dbReference>
<dbReference type="PROSITE" id="PS50928">
    <property type="entry name" value="ABC_TM1"/>
    <property type="match status" value="1"/>
</dbReference>
<protein>
    <submittedName>
        <fullName evidence="9">Putative thiamine transport system permease protein</fullName>
    </submittedName>
</protein>
<comment type="subcellular location">
    <subcellularLocation>
        <location evidence="1 7">Cell membrane</location>
        <topology evidence="1 7">Multi-pass membrane protein</topology>
    </subcellularLocation>
</comment>
<feature type="transmembrane region" description="Helical" evidence="7">
    <location>
        <begin position="54"/>
        <end position="83"/>
    </location>
</feature>
<evidence type="ECO:0000259" key="8">
    <source>
        <dbReference type="PROSITE" id="PS50928"/>
    </source>
</evidence>
<dbReference type="SUPFAM" id="SSF161098">
    <property type="entry name" value="MetI-like"/>
    <property type="match status" value="2"/>
</dbReference>
<organism evidence="9 10">
    <name type="scientific">Stappia indica</name>
    <dbReference type="NCBI Taxonomy" id="538381"/>
    <lineage>
        <taxon>Bacteria</taxon>
        <taxon>Pseudomonadati</taxon>
        <taxon>Pseudomonadota</taxon>
        <taxon>Alphaproteobacteria</taxon>
        <taxon>Hyphomicrobiales</taxon>
        <taxon>Stappiaceae</taxon>
        <taxon>Stappia</taxon>
    </lineage>
</organism>
<dbReference type="Gene3D" id="1.10.3720.10">
    <property type="entry name" value="MetI-like"/>
    <property type="match status" value="2"/>
</dbReference>
<sequence>MLRLAPVLALALMLGPVAAGLFGTLLPAAGYVPALGGETVSLEPLRMFLAQPGIGLSAALSLGTGLAATLGAFAAVVLFTAAFEGTRFFRAMRRLLSPLMAVPHAAAAFGLAFLITPSGFVMRLLSPWATGFQRPPDVLIVGDPLGLTMTLGLMAKEVPFLFLMLLAALPQSDPLRSRRVAASLGYAPVAAWLTTVLPRVYPQIRLPVFAVLAYATSVVDVALILGPTTPPPLAVRLTGWMNDPDLSLRFMASAGALVQLGLSLFAITVWIIGERLAVKLGRRWIESGRRSAAEHLATALSGSAMALLAAAMLSGLALLALWSVAGPWRFPDTFPLSFTLRAWTMHGYAAVDAIATTIDIALPVIAVAIALVLASLENETREGRARPRRSLLLLYLPLIVPQIAFVFGLQVLFLMAGLHDTLLAVALGHMVFVLPYVFLALSDPWRAVDPRYGHMAGALGASPARTFWRIRLPLARKAVATAAALGFAVSVAQYLPTLLIGGGRMSTVTTEAVALAAGGNRQLVGIYALLQMLLPFAAFLLAAAVPGVAYRRRRETEATA</sequence>
<dbReference type="InterPro" id="IPR000515">
    <property type="entry name" value="MetI-like"/>
</dbReference>
<keyword evidence="10" id="KW-1185">Reference proteome</keyword>
<gene>
    <name evidence="9" type="ORF">SAMN05421512_1099</name>
</gene>
<dbReference type="PANTHER" id="PTHR30183">
    <property type="entry name" value="MOLYBDENUM TRANSPORT SYSTEM PERMEASE PROTEIN MODB"/>
    <property type="match status" value="1"/>
</dbReference>
<evidence type="ECO:0000313" key="10">
    <source>
        <dbReference type="Proteomes" id="UP000219331"/>
    </source>
</evidence>
<evidence type="ECO:0000256" key="4">
    <source>
        <dbReference type="ARBA" id="ARBA00022692"/>
    </source>
</evidence>
<dbReference type="RefSeq" id="WP_097175616.1">
    <property type="nucleotide sequence ID" value="NZ_OBML01000009.1"/>
</dbReference>
<evidence type="ECO:0000256" key="1">
    <source>
        <dbReference type="ARBA" id="ARBA00004651"/>
    </source>
</evidence>